<organism evidence="1">
    <name type="scientific">Candidatus Methanophaga sp. ANME-1 ERB7</name>
    <dbReference type="NCBI Taxonomy" id="2759913"/>
    <lineage>
        <taxon>Archaea</taxon>
        <taxon>Methanobacteriati</taxon>
        <taxon>Methanobacteriota</taxon>
        <taxon>Stenosarchaea group</taxon>
        <taxon>Methanomicrobia</taxon>
        <taxon>Candidatus Methanophagales</taxon>
        <taxon>Candidatus Methanophagaceae</taxon>
        <taxon>Candidatus Methanophaga</taxon>
    </lineage>
</organism>
<proteinExistence type="predicted"/>
<dbReference type="EMBL" id="MT631644">
    <property type="protein sequence ID" value="QNO56079.1"/>
    <property type="molecule type" value="Genomic_DNA"/>
</dbReference>
<sequence>MIEVRKKGERIEISFPYNPDHIAKIKAVEGYRWHPDEKCWSLPYSELK</sequence>
<accession>A0A7G9Z745</accession>
<gene>
    <name evidence="1" type="ORF">GIJIEOGM_00020</name>
</gene>
<name>A0A7G9Z745_9EURY</name>
<reference evidence="1" key="1">
    <citation type="submission" date="2020-06" db="EMBL/GenBank/DDBJ databases">
        <title>Unique genomic features of the anaerobic methanotrophic archaea.</title>
        <authorList>
            <person name="Chadwick G.L."/>
            <person name="Skennerton C.T."/>
            <person name="Laso-Perez R."/>
            <person name="Leu A.O."/>
            <person name="Speth D.R."/>
            <person name="Yu H."/>
            <person name="Morgan-Lang C."/>
            <person name="Hatzenpichler R."/>
            <person name="Goudeau D."/>
            <person name="Malmstrom R."/>
            <person name="Brazelton W.J."/>
            <person name="Woyke T."/>
            <person name="Hallam S.J."/>
            <person name="Tyson G.W."/>
            <person name="Wegener G."/>
            <person name="Boetius A."/>
            <person name="Orphan V."/>
        </authorList>
    </citation>
    <scope>NUCLEOTIDE SEQUENCE</scope>
</reference>
<dbReference type="AlphaFoldDB" id="A0A7G9Z745"/>
<evidence type="ECO:0000313" key="1">
    <source>
        <dbReference type="EMBL" id="QNO56079.1"/>
    </source>
</evidence>
<protein>
    <submittedName>
        <fullName evidence="1">Uncharacterized protein</fullName>
    </submittedName>
</protein>